<gene>
    <name evidence="1" type="ORF">MM415A01796_0009</name>
    <name evidence="2" type="ORF">MM415B02629_0007</name>
</gene>
<reference evidence="1" key="1">
    <citation type="submission" date="2020-03" db="EMBL/GenBank/DDBJ databases">
        <title>The deep terrestrial virosphere.</title>
        <authorList>
            <person name="Holmfeldt K."/>
            <person name="Nilsson E."/>
            <person name="Simone D."/>
            <person name="Lopez-Fernandez M."/>
            <person name="Wu X."/>
            <person name="de Brujin I."/>
            <person name="Lundin D."/>
            <person name="Andersson A."/>
            <person name="Bertilsson S."/>
            <person name="Dopson M."/>
        </authorList>
    </citation>
    <scope>NUCLEOTIDE SEQUENCE</scope>
    <source>
        <strain evidence="1">MM415A01796</strain>
        <strain evidence="2">MM415B02629</strain>
    </source>
</reference>
<evidence type="ECO:0000313" key="1">
    <source>
        <dbReference type="EMBL" id="QJA75385.1"/>
    </source>
</evidence>
<proteinExistence type="predicted"/>
<protein>
    <submittedName>
        <fullName evidence="1">Uncharacterized protein</fullName>
    </submittedName>
</protein>
<accession>A0A6M3K3R7</accession>
<evidence type="ECO:0000313" key="2">
    <source>
        <dbReference type="EMBL" id="QJA89016.1"/>
    </source>
</evidence>
<name>A0A6M3K3R7_9ZZZZ</name>
<dbReference type="EMBL" id="MT142817">
    <property type="protein sequence ID" value="QJA89016.1"/>
    <property type="molecule type" value="Genomic_DNA"/>
</dbReference>
<dbReference type="EMBL" id="MT142160">
    <property type="protein sequence ID" value="QJA75385.1"/>
    <property type="molecule type" value="Genomic_DNA"/>
</dbReference>
<dbReference type="AlphaFoldDB" id="A0A6M3K3R7"/>
<sequence length="65" mass="7490">MFKRRAWDVVVPEGTSPKSIRINRVTGPSVKEVKPEQKIYIIGGLGNGVRSHKERQKPFLWEDKD</sequence>
<organism evidence="1">
    <name type="scientific">viral metagenome</name>
    <dbReference type="NCBI Taxonomy" id="1070528"/>
    <lineage>
        <taxon>unclassified sequences</taxon>
        <taxon>metagenomes</taxon>
        <taxon>organismal metagenomes</taxon>
    </lineage>
</organism>